<evidence type="ECO:0000256" key="1">
    <source>
        <dbReference type="ARBA" id="ARBA00000385"/>
    </source>
</evidence>
<dbReference type="GO" id="GO:0160148">
    <property type="term" value="F:tRNA pseudouridine(55) synthase activity"/>
    <property type="evidence" value="ECO:0007669"/>
    <property type="project" value="UniProtKB-EC"/>
</dbReference>
<comment type="function">
    <text evidence="5">Responsible for synthesis of pseudouridine from uracil-55 in the psi GC loop of transfer RNAs.</text>
</comment>
<keyword evidence="10" id="KW-1185">Reference proteome</keyword>
<organism evidence="9 10">
    <name type="scientific">Polynucleobacter cosmopolitanus</name>
    <dbReference type="NCBI Taxonomy" id="351345"/>
    <lineage>
        <taxon>Bacteria</taxon>
        <taxon>Pseudomonadati</taxon>
        <taxon>Pseudomonadota</taxon>
        <taxon>Betaproteobacteria</taxon>
        <taxon>Burkholderiales</taxon>
        <taxon>Burkholderiaceae</taxon>
        <taxon>Polynucleobacter</taxon>
    </lineage>
</organism>
<feature type="domain" description="tRNA pseudouridine synthase II TruB subfamily 1 C-terminal" evidence="7">
    <location>
        <begin position="249"/>
        <end position="304"/>
    </location>
</feature>
<dbReference type="Pfam" id="PF16198">
    <property type="entry name" value="TruB_C_2"/>
    <property type="match status" value="1"/>
</dbReference>
<keyword evidence="4 5" id="KW-0413">Isomerase</keyword>
<evidence type="ECO:0000259" key="8">
    <source>
        <dbReference type="Pfam" id="PF16198"/>
    </source>
</evidence>
<dbReference type="InterPro" id="IPR015240">
    <property type="entry name" value="tRNA_sdUridine_synth_fam1_C"/>
</dbReference>
<reference evidence="9 10" key="1">
    <citation type="submission" date="2017-06" db="EMBL/GenBank/DDBJ databases">
        <title>Reclassification of a Polynucleobacter cosmopolitanus strain isolated from tropical Lake Victoria as Polynucleobacter victoriensis comb. nov.</title>
        <authorList>
            <person name="Hahn M.W."/>
        </authorList>
    </citation>
    <scope>NUCLEOTIDE SEQUENCE [LARGE SCALE GENOMIC DNA]</scope>
    <source>
        <strain evidence="9 10">MWH-MoIso2</strain>
    </source>
</reference>
<keyword evidence="3 5" id="KW-0819">tRNA processing</keyword>
<dbReference type="HAMAP" id="MF_01080">
    <property type="entry name" value="TruB_bact"/>
    <property type="match status" value="1"/>
</dbReference>
<dbReference type="InterPro" id="IPR020103">
    <property type="entry name" value="PsdUridine_synth_cat_dom_sf"/>
</dbReference>
<comment type="caution">
    <text evidence="9">The sequence shown here is derived from an EMBL/GenBank/DDBJ whole genome shotgun (WGS) entry which is preliminary data.</text>
</comment>
<dbReference type="Pfam" id="PF01509">
    <property type="entry name" value="TruB_N"/>
    <property type="match status" value="1"/>
</dbReference>
<evidence type="ECO:0000256" key="4">
    <source>
        <dbReference type="ARBA" id="ARBA00023235"/>
    </source>
</evidence>
<dbReference type="CDD" id="cd02573">
    <property type="entry name" value="PseudoU_synth_EcTruB"/>
    <property type="match status" value="1"/>
</dbReference>
<evidence type="ECO:0000256" key="2">
    <source>
        <dbReference type="ARBA" id="ARBA00005642"/>
    </source>
</evidence>
<protein>
    <recommendedName>
        <fullName evidence="5">tRNA pseudouridine synthase B</fullName>
        <ecNumber evidence="5">5.4.99.25</ecNumber>
    </recommendedName>
    <alternativeName>
        <fullName evidence="5">tRNA pseudouridine(55) synthase</fullName>
        <shortName evidence="5">Psi55 synthase</shortName>
    </alternativeName>
    <alternativeName>
        <fullName evidence="5">tRNA pseudouridylate synthase</fullName>
    </alternativeName>
    <alternativeName>
        <fullName evidence="5">tRNA-uridine isomerase</fullName>
    </alternativeName>
</protein>
<dbReference type="OrthoDB" id="9802309at2"/>
<dbReference type="InterPro" id="IPR014780">
    <property type="entry name" value="tRNA_psdUridine_synth_TruB"/>
</dbReference>
<comment type="catalytic activity">
    <reaction evidence="1 5">
        <text>uridine(55) in tRNA = pseudouridine(55) in tRNA</text>
        <dbReference type="Rhea" id="RHEA:42532"/>
        <dbReference type="Rhea" id="RHEA-COMP:10101"/>
        <dbReference type="Rhea" id="RHEA-COMP:10102"/>
        <dbReference type="ChEBI" id="CHEBI:65314"/>
        <dbReference type="ChEBI" id="CHEBI:65315"/>
        <dbReference type="EC" id="5.4.99.25"/>
    </reaction>
</comment>
<dbReference type="PANTHER" id="PTHR13767:SF2">
    <property type="entry name" value="PSEUDOURIDYLATE SYNTHASE TRUB1"/>
    <property type="match status" value="1"/>
</dbReference>
<evidence type="ECO:0000313" key="10">
    <source>
        <dbReference type="Proteomes" id="UP000215188"/>
    </source>
</evidence>
<dbReference type="InterPro" id="IPR032819">
    <property type="entry name" value="TruB_C"/>
</dbReference>
<evidence type="ECO:0000259" key="7">
    <source>
        <dbReference type="Pfam" id="PF09157"/>
    </source>
</evidence>
<feature type="domain" description="tRNA pseudouridylate synthase B C-terminal" evidence="8">
    <location>
        <begin position="182"/>
        <end position="241"/>
    </location>
</feature>
<evidence type="ECO:0000256" key="3">
    <source>
        <dbReference type="ARBA" id="ARBA00022694"/>
    </source>
</evidence>
<dbReference type="Gene3D" id="3.30.2350.10">
    <property type="entry name" value="Pseudouridine synthase"/>
    <property type="match status" value="1"/>
</dbReference>
<dbReference type="Proteomes" id="UP000215188">
    <property type="component" value="Unassembled WGS sequence"/>
</dbReference>
<dbReference type="SUPFAM" id="SSF55120">
    <property type="entry name" value="Pseudouridine synthase"/>
    <property type="match status" value="1"/>
</dbReference>
<dbReference type="EC" id="5.4.99.25" evidence="5"/>
<sequence length="315" mass="34507">MPQGIHGVVLLDKPEGISSQTAVTIVKRAFDADKAGHTGTLDPMATGLLPVCLGEATKYSQDLLDADKTYLATIKFGEKTSTGDAEGEVIEVKEANFDVTDAYLLQEKLAEVVLKFTGEIAQIPPMYSALKRDGKPLYEYARAGETLEREARMITIHLLKWIDVSWPVAQLEVSCSKGTYVRTLAEDIGDFLGAGAHLIGLRREKVGHLSLGHGVSLETVKNNHQEKNIKPEYLLPVDALVQDLNSLGLTNEEADRLRLGQRVPVSKAGSNEELMRIYRGTIESCNFMGTADWRKGVLHPRRLIAQAAAVTNLTN</sequence>
<dbReference type="InterPro" id="IPR036974">
    <property type="entry name" value="PUA_sf"/>
</dbReference>
<evidence type="ECO:0000313" key="9">
    <source>
        <dbReference type="EMBL" id="OXL14456.1"/>
    </source>
</evidence>
<dbReference type="Gene3D" id="2.30.130.10">
    <property type="entry name" value="PUA domain"/>
    <property type="match status" value="1"/>
</dbReference>
<dbReference type="AlphaFoldDB" id="A0A229FR02"/>
<dbReference type="NCBIfam" id="TIGR00431">
    <property type="entry name" value="TruB"/>
    <property type="match status" value="1"/>
</dbReference>
<feature type="active site" description="Nucleophile" evidence="5">
    <location>
        <position position="42"/>
    </location>
</feature>
<dbReference type="PANTHER" id="PTHR13767">
    <property type="entry name" value="TRNA-PSEUDOURIDINE SYNTHASE"/>
    <property type="match status" value="1"/>
</dbReference>
<feature type="domain" description="Pseudouridine synthase II N-terminal" evidence="6">
    <location>
        <begin position="27"/>
        <end position="181"/>
    </location>
</feature>
<proteinExistence type="inferred from homology"/>
<dbReference type="Pfam" id="PF09157">
    <property type="entry name" value="TruB-C_2"/>
    <property type="match status" value="1"/>
</dbReference>
<name>A0A229FR02_9BURK</name>
<dbReference type="GO" id="GO:1990481">
    <property type="term" value="P:mRNA pseudouridine synthesis"/>
    <property type="evidence" value="ECO:0007669"/>
    <property type="project" value="TreeGrafter"/>
</dbReference>
<evidence type="ECO:0000259" key="6">
    <source>
        <dbReference type="Pfam" id="PF01509"/>
    </source>
</evidence>
<dbReference type="RefSeq" id="WP_089516500.1">
    <property type="nucleotide sequence ID" value="NZ_NJGG01000003.1"/>
</dbReference>
<dbReference type="EMBL" id="NJGG01000003">
    <property type="protein sequence ID" value="OXL14456.1"/>
    <property type="molecule type" value="Genomic_DNA"/>
</dbReference>
<evidence type="ECO:0000256" key="5">
    <source>
        <dbReference type="HAMAP-Rule" id="MF_01080"/>
    </source>
</evidence>
<comment type="similarity">
    <text evidence="2 5">Belongs to the pseudouridine synthase TruB family. Type 1 subfamily.</text>
</comment>
<dbReference type="InterPro" id="IPR002501">
    <property type="entry name" value="PsdUridine_synth_N"/>
</dbReference>
<dbReference type="GO" id="GO:0003723">
    <property type="term" value="F:RNA binding"/>
    <property type="evidence" value="ECO:0007669"/>
    <property type="project" value="InterPro"/>
</dbReference>
<accession>A0A229FR02</accession>
<gene>
    <name evidence="5" type="primary">truB</name>
    <name evidence="9" type="ORF">AOC33_08005</name>
</gene>
<dbReference type="GO" id="GO:0031119">
    <property type="term" value="P:tRNA pseudouridine synthesis"/>
    <property type="evidence" value="ECO:0007669"/>
    <property type="project" value="UniProtKB-UniRule"/>
</dbReference>